<keyword evidence="3" id="KW-1185">Reference proteome</keyword>
<dbReference type="Proteomes" id="UP001164929">
    <property type="component" value="Chromosome 2"/>
</dbReference>
<comment type="caution">
    <text evidence="2">The sequence shown here is derived from an EMBL/GenBank/DDBJ whole genome shotgun (WGS) entry which is preliminary data.</text>
</comment>
<organism evidence="2 3">
    <name type="scientific">Populus alba x Populus x berolinensis</name>
    <dbReference type="NCBI Taxonomy" id="444605"/>
    <lineage>
        <taxon>Eukaryota</taxon>
        <taxon>Viridiplantae</taxon>
        <taxon>Streptophyta</taxon>
        <taxon>Embryophyta</taxon>
        <taxon>Tracheophyta</taxon>
        <taxon>Spermatophyta</taxon>
        <taxon>Magnoliopsida</taxon>
        <taxon>eudicotyledons</taxon>
        <taxon>Gunneridae</taxon>
        <taxon>Pentapetalae</taxon>
        <taxon>rosids</taxon>
        <taxon>fabids</taxon>
        <taxon>Malpighiales</taxon>
        <taxon>Salicaceae</taxon>
        <taxon>Saliceae</taxon>
        <taxon>Populus</taxon>
    </lineage>
</organism>
<evidence type="ECO:0000313" key="3">
    <source>
        <dbReference type="Proteomes" id="UP001164929"/>
    </source>
</evidence>
<sequence length="56" mass="6262">MGREQKACTRNQQQPESSHMEKKASNSQHQIADGRRFPAVFHISISTCIKNAGTGY</sequence>
<name>A0AAD6WCZ9_9ROSI</name>
<feature type="compositionally biased region" description="Polar residues" evidence="1">
    <location>
        <begin position="8"/>
        <end position="17"/>
    </location>
</feature>
<dbReference type="EMBL" id="JAQIZT010000002">
    <property type="protein sequence ID" value="KAJ7005994.1"/>
    <property type="molecule type" value="Genomic_DNA"/>
</dbReference>
<evidence type="ECO:0000256" key="1">
    <source>
        <dbReference type="SAM" id="MobiDB-lite"/>
    </source>
</evidence>
<accession>A0AAD6WCZ9</accession>
<evidence type="ECO:0000313" key="2">
    <source>
        <dbReference type="EMBL" id="KAJ7005994.1"/>
    </source>
</evidence>
<gene>
    <name evidence="2" type="ORF">NC653_005365</name>
</gene>
<reference evidence="2" key="1">
    <citation type="journal article" date="2023" name="Mol. Ecol. Resour.">
        <title>Chromosome-level genome assembly of a triploid poplar Populus alba 'Berolinensis'.</title>
        <authorList>
            <person name="Chen S."/>
            <person name="Yu Y."/>
            <person name="Wang X."/>
            <person name="Wang S."/>
            <person name="Zhang T."/>
            <person name="Zhou Y."/>
            <person name="He R."/>
            <person name="Meng N."/>
            <person name="Wang Y."/>
            <person name="Liu W."/>
            <person name="Liu Z."/>
            <person name="Liu J."/>
            <person name="Guo Q."/>
            <person name="Huang H."/>
            <person name="Sederoff R.R."/>
            <person name="Wang G."/>
            <person name="Qu G."/>
            <person name="Chen S."/>
        </authorList>
    </citation>
    <scope>NUCLEOTIDE SEQUENCE</scope>
    <source>
        <strain evidence="2">SC-2020</strain>
    </source>
</reference>
<protein>
    <submittedName>
        <fullName evidence="2">Uncharacterized protein</fullName>
    </submittedName>
</protein>
<feature type="region of interest" description="Disordered" evidence="1">
    <location>
        <begin position="1"/>
        <end position="33"/>
    </location>
</feature>
<dbReference type="AlphaFoldDB" id="A0AAD6WCZ9"/>
<proteinExistence type="predicted"/>